<reference evidence="3" key="3">
    <citation type="submission" date="2024-09" db="EMBL/GenBank/DDBJ databases">
        <authorList>
            <person name="Sun Q."/>
        </authorList>
    </citation>
    <scope>NUCLEOTIDE SEQUENCE</scope>
    <source>
        <strain evidence="3">NBRC 114356</strain>
    </source>
</reference>
<gene>
    <name evidence="3" type="primary">wecB</name>
    <name evidence="2" type="ORF">ACFQJ9_00675</name>
    <name evidence="3" type="ORF">ACFQJ9_05580</name>
</gene>
<dbReference type="Gene3D" id="3.40.50.2000">
    <property type="entry name" value="Glycogen Phosphorylase B"/>
    <property type="match status" value="2"/>
</dbReference>
<dbReference type="EMBL" id="JBHTAR010000002">
    <property type="protein sequence ID" value="MFC7198025.1"/>
    <property type="molecule type" value="Genomic_DNA"/>
</dbReference>
<protein>
    <submittedName>
        <fullName evidence="3">Non-hydrolyzing UDP-N-acetylglucosamine 2-epimerase</fullName>
        <ecNumber evidence="3">5.1.3.14</ecNumber>
    </submittedName>
</protein>
<evidence type="ECO:0000259" key="1">
    <source>
        <dbReference type="Pfam" id="PF02350"/>
    </source>
</evidence>
<dbReference type="NCBIfam" id="TIGR00236">
    <property type="entry name" value="wecB"/>
    <property type="match status" value="1"/>
</dbReference>
<proteinExistence type="predicted"/>
<reference evidence="4" key="2">
    <citation type="journal article" date="2019" name="Int. J. Syst. Evol. Microbiol.">
        <title>The Global Catalogue of Microorganisms (GCM) 10K type strain sequencing project: providing services to taxonomists for standard genome sequencing and annotation.</title>
        <authorList>
            <consortium name="The Broad Institute Genomics Platform"/>
            <consortium name="The Broad Institute Genome Sequencing Center for Infectious Disease"/>
            <person name="Wu L."/>
            <person name="Ma J."/>
        </authorList>
    </citation>
    <scope>NUCLEOTIDE SEQUENCE [LARGE SCALE GENOMIC DNA]</scope>
    <source>
        <strain evidence="4">XZGYJ-43</strain>
    </source>
</reference>
<dbReference type="EMBL" id="JBHTAR010000011">
    <property type="protein sequence ID" value="MFC7198895.1"/>
    <property type="molecule type" value="Genomic_DNA"/>
</dbReference>
<dbReference type="Pfam" id="PF02350">
    <property type="entry name" value="Epimerase_2"/>
    <property type="match status" value="1"/>
</dbReference>
<dbReference type="InterPro" id="IPR029767">
    <property type="entry name" value="WecB-like"/>
</dbReference>
<dbReference type="PANTHER" id="PTHR43174">
    <property type="entry name" value="UDP-N-ACETYLGLUCOSAMINE 2-EPIMERASE"/>
    <property type="match status" value="1"/>
</dbReference>
<keyword evidence="4" id="KW-1185">Reference proteome</keyword>
<name>A0ABD5Z1K8_9EURY</name>
<accession>A0ABD5Z1K8</accession>
<evidence type="ECO:0000313" key="2">
    <source>
        <dbReference type="EMBL" id="MFC7198025.1"/>
    </source>
</evidence>
<reference evidence="3" key="1">
    <citation type="journal article" date="2014" name="Int. J. Syst. Evol. Microbiol.">
        <title>Complete genome sequence of Corynebacterium casei LMG S-19264T (=DSM 44701T), isolated from a smear-ripened cheese.</title>
        <authorList>
            <consortium name="US DOE Joint Genome Institute (JGI-PGF)"/>
            <person name="Walter F."/>
            <person name="Albersmeier A."/>
            <person name="Kalinowski J."/>
            <person name="Ruckert C."/>
        </authorList>
    </citation>
    <scope>NUCLEOTIDE SEQUENCE [LARGE SCALE GENOMIC DNA]</scope>
    <source>
        <strain evidence="3">NBRC 114356</strain>
    </source>
</reference>
<dbReference type="AlphaFoldDB" id="A0ABD5Z1K8"/>
<dbReference type="PANTHER" id="PTHR43174:SF1">
    <property type="entry name" value="UDP-N-ACETYLGLUCOSAMINE 2-EPIMERASE"/>
    <property type="match status" value="1"/>
</dbReference>
<dbReference type="Proteomes" id="UP001596447">
    <property type="component" value="Unassembled WGS sequence"/>
</dbReference>
<organism evidence="3 4">
    <name type="scientific">Halospeciosus flavus</name>
    <dbReference type="NCBI Taxonomy" id="3032283"/>
    <lineage>
        <taxon>Archaea</taxon>
        <taxon>Methanobacteriati</taxon>
        <taxon>Methanobacteriota</taxon>
        <taxon>Stenosarchaea group</taxon>
        <taxon>Halobacteria</taxon>
        <taxon>Halobacteriales</taxon>
        <taxon>Halobacteriaceae</taxon>
        <taxon>Halospeciosus</taxon>
    </lineage>
</organism>
<dbReference type="RefSeq" id="WP_279528851.1">
    <property type="nucleotide sequence ID" value="NZ_CP122312.1"/>
</dbReference>
<dbReference type="CDD" id="cd03786">
    <property type="entry name" value="GTB_UDP-GlcNAc_2-Epimerase"/>
    <property type="match status" value="1"/>
</dbReference>
<comment type="caution">
    <text evidence="3">The sequence shown here is derived from an EMBL/GenBank/DDBJ whole genome shotgun (WGS) entry which is preliminary data.</text>
</comment>
<keyword evidence="3" id="KW-0413">Isomerase</keyword>
<sequence length="366" mass="39286">MTTAAAEVLFVLGTRPEIVKTAPVLRAVADEPELTPAVVHTGQHYDDELSGDFFRTLGLPEPDEHLSVGSASHAVQTADALADVEEVVRRREPAAVLAQGDTNAVLSAAVATSKLDPVFGHVEAGLRSDDRSMPEEVNRVLADRVADFAFAPTADAAANLDAEGLDERVYVTGNTVVDACLEHRPIAARESDALDRFDLREGEYAVATVHRPRNTDDPDRLRDILEALDTRAFPVVFPVHPRTADAVEAFEFEPSGSLILTDPLDYLDFLDLLATARVVATDSGGVQEEASILSTPCLTVRPNTERPETVAAGVNELVEPGELAEHLDTVYGDDERHDAMCGATDLYGDGDAGERIAEILATEVDT</sequence>
<feature type="domain" description="UDP-N-acetylglucosamine 2-epimerase" evidence="1">
    <location>
        <begin position="27"/>
        <end position="360"/>
    </location>
</feature>
<evidence type="ECO:0000313" key="3">
    <source>
        <dbReference type="EMBL" id="MFC7198895.1"/>
    </source>
</evidence>
<dbReference type="EC" id="5.1.3.14" evidence="3"/>
<dbReference type="SUPFAM" id="SSF53756">
    <property type="entry name" value="UDP-Glycosyltransferase/glycogen phosphorylase"/>
    <property type="match status" value="1"/>
</dbReference>
<dbReference type="GO" id="GO:0008761">
    <property type="term" value="F:UDP-N-acetylglucosamine 2-epimerase activity"/>
    <property type="evidence" value="ECO:0007669"/>
    <property type="project" value="UniProtKB-EC"/>
</dbReference>
<dbReference type="InterPro" id="IPR003331">
    <property type="entry name" value="UDP_GlcNAc_Epimerase_2_dom"/>
</dbReference>
<evidence type="ECO:0000313" key="4">
    <source>
        <dbReference type="Proteomes" id="UP001596447"/>
    </source>
</evidence>